<feature type="transmembrane region" description="Helical" evidence="1">
    <location>
        <begin position="193"/>
        <end position="222"/>
    </location>
</feature>
<keyword evidence="1" id="KW-0812">Transmembrane</keyword>
<dbReference type="Proteomes" id="UP001461498">
    <property type="component" value="Unassembled WGS sequence"/>
</dbReference>
<feature type="transmembrane region" description="Helical" evidence="1">
    <location>
        <begin position="139"/>
        <end position="158"/>
    </location>
</feature>
<feature type="transmembrane region" description="Helical" evidence="1">
    <location>
        <begin position="50"/>
        <end position="68"/>
    </location>
</feature>
<accession>A0AAW1D302</accession>
<gene>
    <name evidence="2" type="ORF">O3M35_009073</name>
</gene>
<feature type="transmembrane region" description="Helical" evidence="1">
    <location>
        <begin position="80"/>
        <end position="97"/>
    </location>
</feature>
<keyword evidence="1" id="KW-0472">Membrane</keyword>
<evidence type="ECO:0000313" key="3">
    <source>
        <dbReference type="Proteomes" id="UP001461498"/>
    </source>
</evidence>
<organism evidence="2 3">
    <name type="scientific">Rhynocoris fuscipes</name>
    <dbReference type="NCBI Taxonomy" id="488301"/>
    <lineage>
        <taxon>Eukaryota</taxon>
        <taxon>Metazoa</taxon>
        <taxon>Ecdysozoa</taxon>
        <taxon>Arthropoda</taxon>
        <taxon>Hexapoda</taxon>
        <taxon>Insecta</taxon>
        <taxon>Pterygota</taxon>
        <taxon>Neoptera</taxon>
        <taxon>Paraneoptera</taxon>
        <taxon>Hemiptera</taxon>
        <taxon>Heteroptera</taxon>
        <taxon>Panheteroptera</taxon>
        <taxon>Cimicomorpha</taxon>
        <taxon>Reduviidae</taxon>
        <taxon>Harpactorinae</taxon>
        <taxon>Harpactorini</taxon>
        <taxon>Rhynocoris</taxon>
    </lineage>
</organism>
<evidence type="ECO:0000256" key="1">
    <source>
        <dbReference type="SAM" id="Phobius"/>
    </source>
</evidence>
<protein>
    <recommendedName>
        <fullName evidence="4">Odorant receptor</fullName>
    </recommendedName>
</protein>
<reference evidence="2 3" key="1">
    <citation type="submission" date="2022-12" db="EMBL/GenBank/DDBJ databases">
        <title>Chromosome-level genome assembly of true bugs.</title>
        <authorList>
            <person name="Ma L."/>
            <person name="Li H."/>
        </authorList>
    </citation>
    <scope>NUCLEOTIDE SEQUENCE [LARGE SCALE GENOMIC DNA]</scope>
    <source>
        <strain evidence="2">Lab_2022b</strain>
    </source>
</reference>
<dbReference type="AlphaFoldDB" id="A0AAW1D302"/>
<dbReference type="EMBL" id="JAPXFL010000006">
    <property type="protein sequence ID" value="KAK9504902.1"/>
    <property type="molecule type" value="Genomic_DNA"/>
</dbReference>
<comment type="caution">
    <text evidence="2">The sequence shown here is derived from an EMBL/GenBank/DDBJ whole genome shotgun (WGS) entry which is preliminary data.</text>
</comment>
<sequence length="290" mass="34082">MKFLDNLCSEDDEIVDEVMYNEYWYLPRISCIYSKMDTPKWRALSAIQHIFYLSCVFYHIILFSITAVKLQNDKVEMFQALNYLSIFVVPPYTLILFSKNRKKLAEIHRGIATGLSNYDEETELLRKSLVLEVEKKRKIFMPMLLCYFTGGLSIFLPLEKYLNSYSGDNKQVIKLSPNMPINLWVPYDTNSQIGWSTALFLFTTLCAIHVLVITTGIILFFVMCEYIAMEVRFLIHSLNRLPERTLHLYRLRHGDNTNVSIETMKENTNLSNCYRDCLKKNIIHHQNIIR</sequence>
<name>A0AAW1D302_9HEMI</name>
<evidence type="ECO:0008006" key="4">
    <source>
        <dbReference type="Google" id="ProtNLM"/>
    </source>
</evidence>
<proteinExistence type="predicted"/>
<keyword evidence="1" id="KW-1133">Transmembrane helix</keyword>
<keyword evidence="3" id="KW-1185">Reference proteome</keyword>
<evidence type="ECO:0000313" key="2">
    <source>
        <dbReference type="EMBL" id="KAK9504902.1"/>
    </source>
</evidence>